<accession>A0A6S7B9I7</accession>
<name>A0A6S7B9I7_9BURK</name>
<sequence length="87" mass="9230">MKTKSQIRQWLLFFVLVASALFLHVRYPIESVVAPAPEDSGMEAAGAPNSTLPKAAVPPRSESLHSAAHAAISSLRRLSGYSDGLVG</sequence>
<dbReference type="AlphaFoldDB" id="A0A6S7B9I7"/>
<dbReference type="RefSeq" id="WP_175103816.1">
    <property type="nucleotide sequence ID" value="NZ_CADIKM010000004.1"/>
</dbReference>
<gene>
    <name evidence="2" type="ORF">LMG28138_01266</name>
</gene>
<dbReference type="EMBL" id="CADIKM010000004">
    <property type="protein sequence ID" value="CAB3781636.1"/>
    <property type="molecule type" value="Genomic_DNA"/>
</dbReference>
<feature type="region of interest" description="Disordered" evidence="1">
    <location>
        <begin position="38"/>
        <end position="59"/>
    </location>
</feature>
<evidence type="ECO:0000313" key="3">
    <source>
        <dbReference type="Proteomes" id="UP000494115"/>
    </source>
</evidence>
<protein>
    <submittedName>
        <fullName evidence="2">Uncharacterized protein</fullName>
    </submittedName>
</protein>
<dbReference type="Proteomes" id="UP000494115">
    <property type="component" value="Unassembled WGS sequence"/>
</dbReference>
<evidence type="ECO:0000313" key="2">
    <source>
        <dbReference type="EMBL" id="CAB3781636.1"/>
    </source>
</evidence>
<organism evidence="2 3">
    <name type="scientific">Pararobbsia alpina</name>
    <dbReference type="NCBI Taxonomy" id="621374"/>
    <lineage>
        <taxon>Bacteria</taxon>
        <taxon>Pseudomonadati</taxon>
        <taxon>Pseudomonadota</taxon>
        <taxon>Betaproteobacteria</taxon>
        <taxon>Burkholderiales</taxon>
        <taxon>Burkholderiaceae</taxon>
        <taxon>Pararobbsia</taxon>
    </lineage>
</organism>
<evidence type="ECO:0000256" key="1">
    <source>
        <dbReference type="SAM" id="MobiDB-lite"/>
    </source>
</evidence>
<keyword evidence="3" id="KW-1185">Reference proteome</keyword>
<reference evidence="2 3" key="1">
    <citation type="submission" date="2020-04" db="EMBL/GenBank/DDBJ databases">
        <authorList>
            <person name="De Canck E."/>
        </authorList>
    </citation>
    <scope>NUCLEOTIDE SEQUENCE [LARGE SCALE GENOMIC DNA]</scope>
    <source>
        <strain evidence="2 3">LMG 28138</strain>
    </source>
</reference>
<proteinExistence type="predicted"/>